<dbReference type="PROSITE" id="PS51257">
    <property type="entry name" value="PROKAR_LIPOPROTEIN"/>
    <property type="match status" value="1"/>
</dbReference>
<evidence type="ECO:0008006" key="3">
    <source>
        <dbReference type="Google" id="ProtNLM"/>
    </source>
</evidence>
<proteinExistence type="predicted"/>
<dbReference type="EMBL" id="FNUJ01000003">
    <property type="protein sequence ID" value="SEF27459.1"/>
    <property type="molecule type" value="Genomic_DNA"/>
</dbReference>
<sequence>MMRIMGRPRALVAVVSGVLLLGGLAGCGSGPSQVGSAVIVGDSSVSLDRVQSMIDQAVREQPYGQKLAREHKLDLLGREIVRQTVLHELTERAARKEGLVVDQGKVAALTAQEKSAPVADTGQGDAVAVTQIVSKLRDSNEVAHDVVLEMQLAQKYLPKLSVGADYVGIAATSETDAEARARAFDLAQQFAADPGKIQATIQQAGQEAQQAQQTGMPGPGGFSDAGMTEVFGAAQYLSLAQTPLFGSPANSVVAFQARMPAKPDWYVFVVRSRGTDKAVPADQEAQKPTDQQLTSIGTRLLQPYLTDAGLRVNPRYGVWDVVAMNLAPNSAATQGTVVPMRGAAPAQQ</sequence>
<dbReference type="STRING" id="218821.SAMN05421837_103867"/>
<gene>
    <name evidence="1" type="ORF">SAMN05421837_103867</name>
</gene>
<dbReference type="OrthoDB" id="5175106at2"/>
<protein>
    <recommendedName>
        <fullName evidence="3">SurA N-terminal domain-containing protein</fullName>
    </recommendedName>
</protein>
<evidence type="ECO:0000313" key="1">
    <source>
        <dbReference type="EMBL" id="SEF27459.1"/>
    </source>
</evidence>
<name>A0A1H5QN10_9PSEU</name>
<organism evidence="1 2">
    <name type="scientific">Amycolatopsis pretoriensis</name>
    <dbReference type="NCBI Taxonomy" id="218821"/>
    <lineage>
        <taxon>Bacteria</taxon>
        <taxon>Bacillati</taxon>
        <taxon>Actinomycetota</taxon>
        <taxon>Actinomycetes</taxon>
        <taxon>Pseudonocardiales</taxon>
        <taxon>Pseudonocardiaceae</taxon>
        <taxon>Amycolatopsis</taxon>
    </lineage>
</organism>
<accession>A0A1H5QN10</accession>
<reference evidence="2" key="1">
    <citation type="submission" date="2016-10" db="EMBL/GenBank/DDBJ databases">
        <authorList>
            <person name="Varghese N."/>
            <person name="Submissions S."/>
        </authorList>
    </citation>
    <scope>NUCLEOTIDE SEQUENCE [LARGE SCALE GENOMIC DNA]</scope>
    <source>
        <strain evidence="2">DSM 44654</strain>
    </source>
</reference>
<keyword evidence="2" id="KW-1185">Reference proteome</keyword>
<dbReference type="Proteomes" id="UP000198878">
    <property type="component" value="Unassembled WGS sequence"/>
</dbReference>
<dbReference type="AlphaFoldDB" id="A0A1H5QN10"/>
<evidence type="ECO:0000313" key="2">
    <source>
        <dbReference type="Proteomes" id="UP000198878"/>
    </source>
</evidence>